<sequence>MDDICLIAASKSIRKNIKILGREAAQLYVLEDQNAINFNLAKTELVHFSRSQEAKSRKLTLLNGAVILPNQLVRWLGIWFDPMLLFSQQITIRLTQATKAFYRLVRLATTQRGLSPQALRQIYLTCVVSVSDYGPVIWWKGQNSIVDHLQKLQSREIRKILGVFCTSPFSQQNLSQP</sequence>
<accession>A0A0B1P3B9</accession>
<dbReference type="EMBL" id="JNVN01002893">
    <property type="protein sequence ID" value="KHJ31436.1"/>
    <property type="molecule type" value="Genomic_DNA"/>
</dbReference>
<evidence type="ECO:0008006" key="3">
    <source>
        <dbReference type="Google" id="ProtNLM"/>
    </source>
</evidence>
<dbReference type="PANTHER" id="PTHR33481">
    <property type="entry name" value="REVERSE TRANSCRIPTASE"/>
    <property type="match status" value="1"/>
</dbReference>
<dbReference type="HOGENOM" id="CLU_1518974_0_0_1"/>
<proteinExistence type="predicted"/>
<dbReference type="Proteomes" id="UP000030854">
    <property type="component" value="Unassembled WGS sequence"/>
</dbReference>
<keyword evidence="2" id="KW-1185">Reference proteome</keyword>
<dbReference type="PANTHER" id="PTHR33481:SF1">
    <property type="entry name" value="ENDONUCLEASE_EXONUCLEASE_PHOSPHATASE DOMAIN-CONTAINING PROTEIN-RELATED"/>
    <property type="match status" value="1"/>
</dbReference>
<organism evidence="1 2">
    <name type="scientific">Uncinula necator</name>
    <name type="common">Grape powdery mildew</name>
    <dbReference type="NCBI Taxonomy" id="52586"/>
    <lineage>
        <taxon>Eukaryota</taxon>
        <taxon>Fungi</taxon>
        <taxon>Dikarya</taxon>
        <taxon>Ascomycota</taxon>
        <taxon>Pezizomycotina</taxon>
        <taxon>Leotiomycetes</taxon>
        <taxon>Erysiphales</taxon>
        <taxon>Erysiphaceae</taxon>
        <taxon>Erysiphe</taxon>
    </lineage>
</organism>
<dbReference type="AlphaFoldDB" id="A0A0B1P3B9"/>
<evidence type="ECO:0000313" key="2">
    <source>
        <dbReference type="Proteomes" id="UP000030854"/>
    </source>
</evidence>
<comment type="caution">
    <text evidence="1">The sequence shown here is derived from an EMBL/GenBank/DDBJ whole genome shotgun (WGS) entry which is preliminary data.</text>
</comment>
<reference evidence="1 2" key="1">
    <citation type="journal article" date="2014" name="BMC Genomics">
        <title>Adaptive genomic structural variation in the grape powdery mildew pathogen, Erysiphe necator.</title>
        <authorList>
            <person name="Jones L."/>
            <person name="Riaz S."/>
            <person name="Morales-Cruz A."/>
            <person name="Amrine K.C."/>
            <person name="McGuire B."/>
            <person name="Gubler W.D."/>
            <person name="Walker M.A."/>
            <person name="Cantu D."/>
        </authorList>
    </citation>
    <scope>NUCLEOTIDE SEQUENCE [LARGE SCALE GENOMIC DNA]</scope>
    <source>
        <strain evidence="2">c</strain>
    </source>
</reference>
<evidence type="ECO:0000313" key="1">
    <source>
        <dbReference type="EMBL" id="KHJ31436.1"/>
    </source>
</evidence>
<dbReference type="OMA" id="IHNASIH"/>
<protein>
    <recommendedName>
        <fullName evidence="3">Reverse transcriptase domain-containing protein</fullName>
    </recommendedName>
</protein>
<gene>
    <name evidence="1" type="ORF">EV44_g3112</name>
</gene>
<name>A0A0B1P3B9_UNCNE</name>